<dbReference type="RefSeq" id="WP_206655777.1">
    <property type="nucleotide sequence ID" value="NZ_CP071182.1"/>
</dbReference>
<dbReference type="InterPro" id="IPR001763">
    <property type="entry name" value="Rhodanese-like_dom"/>
</dbReference>
<organism evidence="2 3">
    <name type="scientific">Alicyclobacillus mengziensis</name>
    <dbReference type="NCBI Taxonomy" id="2931921"/>
    <lineage>
        <taxon>Bacteria</taxon>
        <taxon>Bacillati</taxon>
        <taxon>Bacillota</taxon>
        <taxon>Bacilli</taxon>
        <taxon>Bacillales</taxon>
        <taxon>Alicyclobacillaceae</taxon>
        <taxon>Alicyclobacillus</taxon>
    </lineage>
</organism>
<evidence type="ECO:0000313" key="3">
    <source>
        <dbReference type="Proteomes" id="UP000663505"/>
    </source>
</evidence>
<dbReference type="CDD" id="cd00158">
    <property type="entry name" value="RHOD"/>
    <property type="match status" value="1"/>
</dbReference>
<dbReference type="PROSITE" id="PS50206">
    <property type="entry name" value="RHODANESE_3"/>
    <property type="match status" value="1"/>
</dbReference>
<dbReference type="AlphaFoldDB" id="A0A9X7VWK4"/>
<gene>
    <name evidence="2" type="ORF">JZ786_18275</name>
</gene>
<dbReference type="Pfam" id="PF00581">
    <property type="entry name" value="Rhodanese"/>
    <property type="match status" value="1"/>
</dbReference>
<dbReference type="PANTHER" id="PTHR43031">
    <property type="entry name" value="FAD-DEPENDENT OXIDOREDUCTASE"/>
    <property type="match status" value="1"/>
</dbReference>
<protein>
    <submittedName>
        <fullName evidence="2">Rhodanese-like domain-containing protein</fullName>
    </submittedName>
</protein>
<dbReference type="SUPFAM" id="SSF52821">
    <property type="entry name" value="Rhodanese/Cell cycle control phosphatase"/>
    <property type="match status" value="1"/>
</dbReference>
<reference evidence="2 3" key="1">
    <citation type="submission" date="2021-02" db="EMBL/GenBank/DDBJ databases">
        <title>Alicyclobacillus curvatus sp. nov. and Alicyclobacillus mengziensis sp. nov., two acidophilic bacteria isolated from acid mine drainage.</title>
        <authorList>
            <person name="Huang Y."/>
        </authorList>
    </citation>
    <scope>NUCLEOTIDE SEQUENCE [LARGE SCALE GENOMIC DNA]</scope>
    <source>
        <strain evidence="2 3">S30H14</strain>
    </source>
</reference>
<dbReference type="Proteomes" id="UP000663505">
    <property type="component" value="Chromosome"/>
</dbReference>
<dbReference type="PANTHER" id="PTHR43031:SF17">
    <property type="entry name" value="SULFURTRANSFERASE YTWF-RELATED"/>
    <property type="match status" value="1"/>
</dbReference>
<dbReference type="InterPro" id="IPR050229">
    <property type="entry name" value="GlpE_sulfurtransferase"/>
</dbReference>
<feature type="domain" description="Rhodanese" evidence="1">
    <location>
        <begin position="17"/>
        <end position="98"/>
    </location>
</feature>
<accession>A0A9X7VWK4</accession>
<dbReference type="Gene3D" id="3.40.250.10">
    <property type="entry name" value="Rhodanese-like domain"/>
    <property type="match status" value="1"/>
</dbReference>
<dbReference type="SMART" id="SM00450">
    <property type="entry name" value="RHOD"/>
    <property type="match status" value="1"/>
</dbReference>
<keyword evidence="3" id="KW-1185">Reference proteome</keyword>
<proteinExistence type="predicted"/>
<name>A0A9X7VWK4_9BACL</name>
<sequence>MACAQITIPELKQKLFGYQDVQIVDVREVNEYRDGHIEGSKLIPLGILPYRLDEVDRDKEVVLVCRSGNRSSEACQILRDRGFRNVKSLQGGLSSWTA</sequence>
<dbReference type="KEGG" id="afx:JZ786_18275"/>
<evidence type="ECO:0000259" key="1">
    <source>
        <dbReference type="PROSITE" id="PS50206"/>
    </source>
</evidence>
<evidence type="ECO:0000313" key="2">
    <source>
        <dbReference type="EMBL" id="QSO46408.1"/>
    </source>
</evidence>
<dbReference type="InterPro" id="IPR036873">
    <property type="entry name" value="Rhodanese-like_dom_sf"/>
</dbReference>
<dbReference type="EMBL" id="CP071182">
    <property type="protein sequence ID" value="QSO46408.1"/>
    <property type="molecule type" value="Genomic_DNA"/>
</dbReference>